<proteinExistence type="predicted"/>
<dbReference type="Proteomes" id="UP000267035">
    <property type="component" value="Unassembled WGS sequence"/>
</dbReference>
<dbReference type="AlphaFoldDB" id="A0A3M6R877"/>
<evidence type="ECO:0000313" key="7">
    <source>
        <dbReference type="Proteomes" id="UP000281171"/>
    </source>
</evidence>
<accession>A0A3M6R877</accession>
<dbReference type="GO" id="GO:0003700">
    <property type="term" value="F:DNA-binding transcription factor activity"/>
    <property type="evidence" value="ECO:0007669"/>
    <property type="project" value="TreeGrafter"/>
</dbReference>
<dbReference type="EMBL" id="RDQK01000002">
    <property type="protein sequence ID" value="RMX11561.1"/>
    <property type="molecule type" value="Genomic_DNA"/>
</dbReference>
<evidence type="ECO:0000313" key="5">
    <source>
        <dbReference type="Proteomes" id="UP000267035"/>
    </source>
</evidence>
<dbReference type="GO" id="GO:0005829">
    <property type="term" value="C:cytosol"/>
    <property type="evidence" value="ECO:0007669"/>
    <property type="project" value="TreeGrafter"/>
</dbReference>
<dbReference type="EMBL" id="RDQM01000011">
    <property type="protein sequence ID" value="RMW96764.1"/>
    <property type="molecule type" value="Genomic_DNA"/>
</dbReference>
<name>A0A3M6R877_9BURK</name>
<dbReference type="EMBL" id="RDQL01000007">
    <property type="protein sequence ID" value="RMW99765.1"/>
    <property type="molecule type" value="Genomic_DNA"/>
</dbReference>
<keyword evidence="5" id="KW-1185">Reference proteome</keyword>
<dbReference type="Pfam" id="PF02082">
    <property type="entry name" value="Rrf2"/>
    <property type="match status" value="1"/>
</dbReference>
<accession>A0A3M6Q1Z3</accession>
<evidence type="ECO:0000256" key="1">
    <source>
        <dbReference type="ARBA" id="ARBA00023125"/>
    </source>
</evidence>
<dbReference type="PROSITE" id="PS51197">
    <property type="entry name" value="HTH_RRF2_2"/>
    <property type="match status" value="1"/>
</dbReference>
<dbReference type="InterPro" id="IPR036388">
    <property type="entry name" value="WH-like_DNA-bd_sf"/>
</dbReference>
<gene>
    <name evidence="4" type="ORF">EBQ24_01025</name>
    <name evidence="3" type="ORF">EBQ25_06795</name>
    <name evidence="2" type="ORF">EBQ26_09495</name>
</gene>
<dbReference type="InterPro" id="IPR030489">
    <property type="entry name" value="TR_Rrf2-type_CS"/>
</dbReference>
<dbReference type="GO" id="GO:0003677">
    <property type="term" value="F:DNA binding"/>
    <property type="evidence" value="ECO:0007669"/>
    <property type="project" value="UniProtKB-KW"/>
</dbReference>
<dbReference type="PANTHER" id="PTHR33221:SF4">
    <property type="entry name" value="HTH-TYPE TRANSCRIPTIONAL REPRESSOR NSRR"/>
    <property type="match status" value="1"/>
</dbReference>
<evidence type="ECO:0000313" key="4">
    <source>
        <dbReference type="EMBL" id="RMX11561.1"/>
    </source>
</evidence>
<dbReference type="PROSITE" id="PS01332">
    <property type="entry name" value="HTH_RRF2_1"/>
    <property type="match status" value="1"/>
</dbReference>
<evidence type="ECO:0000313" key="6">
    <source>
        <dbReference type="Proteomes" id="UP000267521"/>
    </source>
</evidence>
<dbReference type="Proteomes" id="UP000267521">
    <property type="component" value="Unassembled WGS sequence"/>
</dbReference>
<keyword evidence="1" id="KW-0238">DNA-binding</keyword>
<organism evidence="4 7">
    <name type="scientific">Allofranklinella schreckenbergeri</name>
    <dbReference type="NCBI Taxonomy" id="1076744"/>
    <lineage>
        <taxon>Bacteria</taxon>
        <taxon>Pseudomonadati</taxon>
        <taxon>Pseudomonadota</taxon>
        <taxon>Betaproteobacteria</taxon>
        <taxon>Burkholderiales</taxon>
        <taxon>Comamonadaceae</taxon>
        <taxon>Allofranklinella</taxon>
    </lineage>
</organism>
<dbReference type="SUPFAM" id="SSF46785">
    <property type="entry name" value="Winged helix' DNA-binding domain"/>
    <property type="match status" value="1"/>
</dbReference>
<evidence type="ECO:0000313" key="2">
    <source>
        <dbReference type="EMBL" id="RMW96764.1"/>
    </source>
</evidence>
<comment type="caution">
    <text evidence="4">The sequence shown here is derived from an EMBL/GenBank/DDBJ whole genome shotgun (WGS) entry which is preliminary data.</text>
</comment>
<protein>
    <submittedName>
        <fullName evidence="4">Rrf2 family transcriptional regulator</fullName>
    </submittedName>
</protein>
<dbReference type="NCBIfam" id="TIGR00738">
    <property type="entry name" value="rrf2_super"/>
    <property type="match status" value="1"/>
</dbReference>
<dbReference type="Gene3D" id="1.10.10.10">
    <property type="entry name" value="Winged helix-like DNA-binding domain superfamily/Winged helix DNA-binding domain"/>
    <property type="match status" value="1"/>
</dbReference>
<dbReference type="Proteomes" id="UP000281171">
    <property type="component" value="Unassembled WGS sequence"/>
</dbReference>
<dbReference type="InterPro" id="IPR000944">
    <property type="entry name" value="Tscrpt_reg_Rrf2"/>
</dbReference>
<dbReference type="RefSeq" id="WP_122238776.1">
    <property type="nucleotide sequence ID" value="NZ_RDQK01000002.1"/>
</dbReference>
<evidence type="ECO:0000313" key="3">
    <source>
        <dbReference type="EMBL" id="RMW99765.1"/>
    </source>
</evidence>
<dbReference type="InterPro" id="IPR036390">
    <property type="entry name" value="WH_DNA-bd_sf"/>
</dbReference>
<dbReference type="PANTHER" id="PTHR33221">
    <property type="entry name" value="WINGED HELIX-TURN-HELIX TRANSCRIPTIONAL REGULATOR, RRF2 FAMILY"/>
    <property type="match status" value="1"/>
</dbReference>
<sequence>MKLTLKTDYALRTLLYLAQTPAPQLCSIAEVAKRHGISENHLVKVVHALGKHGYIETLRGKGGGIRIAPRTWEVSVGEIVRAMEEDFALVECFKPAPADGAELAGPLCVLAGQCRLQGVLGRALQAFLAELDACPFKSLVPPRGPVQSR</sequence>
<accession>A0A3M6Q9B2</accession>
<reference evidence="5 6" key="1">
    <citation type="submission" date="2018-10" db="EMBL/GenBank/DDBJ databases">
        <title>Comamonadaceae CDC group NO-1 genome sequencing and assembly.</title>
        <authorList>
            <person name="Bernier A.-M."/>
            <person name="Bernard K."/>
        </authorList>
    </citation>
    <scope>NUCLEOTIDE SEQUENCE [LARGE SCALE GENOMIC DNA]</scope>
    <source>
        <strain evidence="3 5">NML161473</strain>
        <strain evidence="4 7">NML180581</strain>
        <strain evidence="2 6">NML970147</strain>
    </source>
</reference>